<evidence type="ECO:0000313" key="7">
    <source>
        <dbReference type="EMBL" id="KAI5079919.1"/>
    </source>
</evidence>
<reference evidence="7 8" key="1">
    <citation type="submission" date="2021-01" db="EMBL/GenBank/DDBJ databases">
        <title>Adiantum capillus-veneris genome.</title>
        <authorList>
            <person name="Fang Y."/>
            <person name="Liao Q."/>
        </authorList>
    </citation>
    <scope>NUCLEOTIDE SEQUENCE [LARGE SCALE GENOMIC DNA]</scope>
    <source>
        <strain evidence="7">H3</strain>
        <tissue evidence="7">Leaf</tissue>
    </source>
</reference>
<dbReference type="Pfam" id="PF17035">
    <property type="entry name" value="BET"/>
    <property type="match status" value="1"/>
</dbReference>
<feature type="domain" description="NET" evidence="6">
    <location>
        <begin position="248"/>
        <end position="328"/>
    </location>
</feature>
<dbReference type="Pfam" id="PF00439">
    <property type="entry name" value="Bromodomain"/>
    <property type="match status" value="1"/>
</dbReference>
<dbReference type="AlphaFoldDB" id="A0A9D4V521"/>
<dbReference type="PANTHER" id="PTHR45926">
    <property type="entry name" value="OSJNBA0053K19.4 PROTEIN"/>
    <property type="match status" value="1"/>
</dbReference>
<dbReference type="PROSITE" id="PS51525">
    <property type="entry name" value="NET"/>
    <property type="match status" value="1"/>
</dbReference>
<keyword evidence="2 4" id="KW-0103">Bromodomain</keyword>
<keyword evidence="1" id="KW-0805">Transcription regulation</keyword>
<feature type="domain" description="Bromo" evidence="5">
    <location>
        <begin position="100"/>
        <end position="175"/>
    </location>
</feature>
<dbReference type="PROSITE" id="PS50014">
    <property type="entry name" value="BROMODOMAIN_2"/>
    <property type="match status" value="1"/>
</dbReference>
<evidence type="ECO:0000256" key="4">
    <source>
        <dbReference type="PROSITE-ProRule" id="PRU00035"/>
    </source>
</evidence>
<evidence type="ECO:0000313" key="8">
    <source>
        <dbReference type="Proteomes" id="UP000886520"/>
    </source>
</evidence>
<name>A0A9D4V521_ADICA</name>
<evidence type="ECO:0000259" key="6">
    <source>
        <dbReference type="PROSITE" id="PS51525"/>
    </source>
</evidence>
<dbReference type="InterPro" id="IPR038336">
    <property type="entry name" value="NET_sf"/>
</dbReference>
<dbReference type="InterPro" id="IPR001487">
    <property type="entry name" value="Bromodomain"/>
</dbReference>
<dbReference type="InterPro" id="IPR027353">
    <property type="entry name" value="NET_dom"/>
</dbReference>
<dbReference type="SUPFAM" id="SSF47370">
    <property type="entry name" value="Bromodomain"/>
    <property type="match status" value="1"/>
</dbReference>
<dbReference type="SMART" id="SM00297">
    <property type="entry name" value="BROMO"/>
    <property type="match status" value="1"/>
</dbReference>
<dbReference type="EMBL" id="JABFUD020000005">
    <property type="protein sequence ID" value="KAI5079919.1"/>
    <property type="molecule type" value="Genomic_DNA"/>
</dbReference>
<sequence>MVLHQLCGVSLDTVLFGTIECHGFFEQLQREVLQATRAHSILKRTKQQGVIRLKDRDAGSGGSSVNKKPRLFDAARIEAVKRKKMSDHMRLGGNILRQLMQHRWAWPFLQPVDVEGLQLHDYHKIVRRPMDLGTIRSRLEAKDGTGYRHVRELCEDVRLVFRNAMLYNESWTEVHVMAKALLQKFEDRWKVAVEPRLIEEEKLYEDQQEGYLSNIAELRSQEEQAAEQLSKDVLSQLSDMENKLNSFLMQVLSKCRSMRVKEKKELYSRLRELPPASLSRVVELVSPESDGEAAVDDISVDLEALDPSTLWRLHFFEKMLKDNAQEQVEAKSQPNGPREAV</sequence>
<evidence type="ECO:0000256" key="3">
    <source>
        <dbReference type="ARBA" id="ARBA00023163"/>
    </source>
</evidence>
<dbReference type="Gene3D" id="1.20.1270.220">
    <property type="match status" value="1"/>
</dbReference>
<evidence type="ECO:0000259" key="5">
    <source>
        <dbReference type="PROSITE" id="PS50014"/>
    </source>
</evidence>
<dbReference type="OrthoDB" id="21449at2759"/>
<dbReference type="InterPro" id="IPR036427">
    <property type="entry name" value="Bromodomain-like_sf"/>
</dbReference>
<dbReference type="PRINTS" id="PR00503">
    <property type="entry name" value="BROMODOMAIN"/>
</dbReference>
<protein>
    <submittedName>
        <fullName evidence="7">Uncharacterized protein</fullName>
    </submittedName>
</protein>
<evidence type="ECO:0000256" key="1">
    <source>
        <dbReference type="ARBA" id="ARBA00023015"/>
    </source>
</evidence>
<proteinExistence type="predicted"/>
<gene>
    <name evidence="7" type="ORF">GOP47_0005398</name>
</gene>
<dbReference type="Proteomes" id="UP000886520">
    <property type="component" value="Chromosome 5"/>
</dbReference>
<keyword evidence="3" id="KW-0804">Transcription</keyword>
<keyword evidence="8" id="KW-1185">Reference proteome</keyword>
<comment type="caution">
    <text evidence="7">The sequence shown here is derived from an EMBL/GenBank/DDBJ whole genome shotgun (WGS) entry which is preliminary data.</text>
</comment>
<dbReference type="Gene3D" id="1.20.920.10">
    <property type="entry name" value="Bromodomain-like"/>
    <property type="match status" value="1"/>
</dbReference>
<organism evidence="7 8">
    <name type="scientific">Adiantum capillus-veneris</name>
    <name type="common">Maidenhair fern</name>
    <dbReference type="NCBI Taxonomy" id="13818"/>
    <lineage>
        <taxon>Eukaryota</taxon>
        <taxon>Viridiplantae</taxon>
        <taxon>Streptophyta</taxon>
        <taxon>Embryophyta</taxon>
        <taxon>Tracheophyta</taxon>
        <taxon>Polypodiopsida</taxon>
        <taxon>Polypodiidae</taxon>
        <taxon>Polypodiales</taxon>
        <taxon>Pteridineae</taxon>
        <taxon>Pteridaceae</taxon>
        <taxon>Vittarioideae</taxon>
        <taxon>Adiantum</taxon>
    </lineage>
</organism>
<accession>A0A9D4V521</accession>
<evidence type="ECO:0000256" key="2">
    <source>
        <dbReference type="ARBA" id="ARBA00023117"/>
    </source>
</evidence>